<gene>
    <name evidence="1" type="ORF">BS638_12450</name>
</gene>
<comment type="caution">
    <text evidence="1">The sequence shown here is derived from an EMBL/GenBank/DDBJ whole genome shotgun (WGS) entry which is preliminary data.</text>
</comment>
<dbReference type="Proteomes" id="UP000190256">
    <property type="component" value="Unassembled WGS sequence"/>
</dbReference>
<organism evidence="1 2">
    <name type="scientific">Clostridium tepidum</name>
    <dbReference type="NCBI Taxonomy" id="1962263"/>
    <lineage>
        <taxon>Bacteria</taxon>
        <taxon>Bacillati</taxon>
        <taxon>Bacillota</taxon>
        <taxon>Clostridia</taxon>
        <taxon>Eubacteriales</taxon>
        <taxon>Clostridiaceae</taxon>
        <taxon>Clostridium</taxon>
    </lineage>
</organism>
<accession>A0A1S9I0Z6</accession>
<name>A0A1S9I0Z6_9CLOT</name>
<proteinExistence type="predicted"/>
<evidence type="ECO:0000313" key="1">
    <source>
        <dbReference type="EMBL" id="OOO64003.1"/>
    </source>
</evidence>
<sequence>MLDENLIRKQLIKYTQKTGVKYCYIAKALNIENTKLSRFKNNKRKLFINELYSLQEYLNKNK</sequence>
<dbReference type="RefSeq" id="WP_046870352.1">
    <property type="nucleotide sequence ID" value="NZ_MRAE01000044.1"/>
</dbReference>
<dbReference type="EMBL" id="MRAE01000044">
    <property type="protein sequence ID" value="OOO64003.1"/>
    <property type="molecule type" value="Genomic_DNA"/>
</dbReference>
<reference evidence="1 2" key="1">
    <citation type="submission" date="2016-12" db="EMBL/GenBank/DDBJ databases">
        <title>Clostridium tepidum sp. nov., a close relative of Clostridium sporogenes and Clostridium botulinum Group I.</title>
        <authorList>
            <person name="Dobritsa A.P."/>
            <person name="Kutumbaka K.K."/>
            <person name="Werner K."/>
            <person name="Wiedmann M."/>
            <person name="Asmus A."/>
            <person name="Samadpour M."/>
        </authorList>
    </citation>
    <scope>NUCLEOTIDE SEQUENCE [LARGE SCALE GENOMIC DNA]</scope>
    <source>
        <strain evidence="1 2">IEH 97212</strain>
    </source>
</reference>
<protein>
    <recommendedName>
        <fullName evidence="3">XRE family transcriptional regulator</fullName>
    </recommendedName>
</protein>
<dbReference type="AlphaFoldDB" id="A0A1S9I0Z6"/>
<evidence type="ECO:0008006" key="3">
    <source>
        <dbReference type="Google" id="ProtNLM"/>
    </source>
</evidence>
<evidence type="ECO:0000313" key="2">
    <source>
        <dbReference type="Proteomes" id="UP000190256"/>
    </source>
</evidence>